<dbReference type="Pfam" id="PF13487">
    <property type="entry name" value="HD_5"/>
    <property type="match status" value="1"/>
</dbReference>
<dbReference type="AlphaFoldDB" id="E1R522"/>
<evidence type="ECO:0000313" key="4">
    <source>
        <dbReference type="Proteomes" id="UP000002318"/>
    </source>
</evidence>
<dbReference type="eggNOG" id="COG2203">
    <property type="taxonomic scope" value="Bacteria"/>
</dbReference>
<accession>E1R522</accession>
<dbReference type="OrthoDB" id="9781505at2"/>
<dbReference type="HOGENOM" id="CLU_000445_92_13_12"/>
<dbReference type="PANTHER" id="PTHR45228:SF5">
    <property type="entry name" value="CYCLIC DI-GMP PHOSPHODIESTERASE VC_1348-RELATED"/>
    <property type="match status" value="1"/>
</dbReference>
<feature type="domain" description="HD-GYP" evidence="2">
    <location>
        <begin position="376"/>
        <end position="587"/>
    </location>
</feature>
<evidence type="ECO:0000259" key="2">
    <source>
        <dbReference type="PROSITE" id="PS51832"/>
    </source>
</evidence>
<dbReference type="SMART" id="SM00471">
    <property type="entry name" value="HDc"/>
    <property type="match status" value="1"/>
</dbReference>
<dbReference type="SUPFAM" id="SSF55781">
    <property type="entry name" value="GAF domain-like"/>
    <property type="match status" value="1"/>
</dbReference>
<dbReference type="InterPro" id="IPR003018">
    <property type="entry name" value="GAF"/>
</dbReference>
<dbReference type="Gene3D" id="3.30.450.40">
    <property type="match status" value="1"/>
</dbReference>
<dbReference type="RefSeq" id="WP_013254021.1">
    <property type="nucleotide sequence ID" value="NC_014364.1"/>
</dbReference>
<dbReference type="PANTHER" id="PTHR45228">
    <property type="entry name" value="CYCLIC DI-GMP PHOSPHODIESTERASE TM_0186-RELATED"/>
    <property type="match status" value="1"/>
</dbReference>
<evidence type="ECO:0000313" key="3">
    <source>
        <dbReference type="EMBL" id="ADK80557.1"/>
    </source>
</evidence>
<protein>
    <submittedName>
        <fullName evidence="3">Metal dependent phosphohydrolase</fullName>
    </submittedName>
</protein>
<keyword evidence="1" id="KW-0472">Membrane</keyword>
<gene>
    <name evidence="3" type="ordered locus">Spirs_1430</name>
</gene>
<reference evidence="3 4" key="1">
    <citation type="journal article" date="2010" name="Stand. Genomic Sci.">
        <title>Complete genome sequence of Spirochaeta smaragdinae type strain (SEBR 4228).</title>
        <authorList>
            <person name="Mavromatis K."/>
            <person name="Yasawong M."/>
            <person name="Chertkov O."/>
            <person name="Lapidus A."/>
            <person name="Lucas S."/>
            <person name="Nolan M."/>
            <person name="Del Rio T.G."/>
            <person name="Tice H."/>
            <person name="Cheng J.F."/>
            <person name="Pitluck S."/>
            <person name="Liolios K."/>
            <person name="Ivanova N."/>
            <person name="Tapia R."/>
            <person name="Han C."/>
            <person name="Bruce D."/>
            <person name="Goodwin L."/>
            <person name="Pati A."/>
            <person name="Chen A."/>
            <person name="Palaniappan K."/>
            <person name="Land M."/>
            <person name="Hauser L."/>
            <person name="Chang Y.J."/>
            <person name="Jeffries C.D."/>
            <person name="Detter J.C."/>
            <person name="Rohde M."/>
            <person name="Brambilla E."/>
            <person name="Spring S."/>
            <person name="Goker M."/>
            <person name="Sikorski J."/>
            <person name="Woyke T."/>
            <person name="Bristow J."/>
            <person name="Eisen J.A."/>
            <person name="Markowitz V."/>
            <person name="Hugenholtz P."/>
            <person name="Klenk H.P."/>
            <person name="Kyrpides N.C."/>
        </authorList>
    </citation>
    <scope>NUCLEOTIDE SEQUENCE [LARGE SCALE GENOMIC DNA]</scope>
    <source>
        <strain evidence="4">DSM 11293 / JCM 15392 / SEBR 4228</strain>
    </source>
</reference>
<evidence type="ECO:0000256" key="1">
    <source>
        <dbReference type="SAM" id="Phobius"/>
    </source>
</evidence>
<dbReference type="STRING" id="573413.Spirs_1430"/>
<sequence length="588" mass="66732">MKTLSSLTTRRLYLLLFLLLFILVLVIIFSVTAVRFETMGTDYRAALNKVNGVITELHHIRLMPPEQRSFDRLEERLDALSETPAITRGRAEPTDDLHGLVAKLKEGSISFDQAVDVVGSVARNLSTRFYQNRKWLISIAALDIILNLAAIVILLVVTLSLRSATHYFYGQIGRGLESMQQVLNYEQDRLELIPPKWEEGRRLNEAVRRFTEQIDQDRTLREMELQTNIEALLPMVKELIGDKIPCDRISVAFLDTQGIVIAEAAISSMEKVVLEPGFTEHINSTTLARVIAQKEPRIINDLEAHYKTVHASISTGKILEEGIRASITVPLFFETRCVGFFFISSRLKDAYRKNHAYHAKRIAYTIKQNLYYTFVLQQVVAESATAFVKLTEKKDNETSLHILRMARYSYLIARQILNSGTYSISPRFIREILWFAPLHDIGKIGIPDSILLKPGPLTPAERNIMESHVTIGEEVIWSMDRGLRKTMEHSLLRTAIDIIKSHHEKWDGSGYPDGLRGESIPLAGRITAIADVFDALTSRRSYKEPFSVEKSLGIIRNGKGSHFDPVVVEAFETTLPEILAFYETHKEV</sequence>
<dbReference type="Pfam" id="PF13185">
    <property type="entry name" value="GAF_2"/>
    <property type="match status" value="1"/>
</dbReference>
<feature type="transmembrane region" description="Helical" evidence="1">
    <location>
        <begin position="135"/>
        <end position="161"/>
    </location>
</feature>
<dbReference type="Gene3D" id="1.10.3210.10">
    <property type="entry name" value="Hypothetical protein af1432"/>
    <property type="match status" value="1"/>
</dbReference>
<dbReference type="InterPro" id="IPR037522">
    <property type="entry name" value="HD_GYP_dom"/>
</dbReference>
<feature type="transmembrane region" description="Helical" evidence="1">
    <location>
        <begin position="12"/>
        <end position="34"/>
    </location>
</feature>
<dbReference type="eggNOG" id="COG3437">
    <property type="taxonomic scope" value="Bacteria"/>
</dbReference>
<dbReference type="InterPro" id="IPR003607">
    <property type="entry name" value="HD/PDEase_dom"/>
</dbReference>
<dbReference type="EMBL" id="CP002116">
    <property type="protein sequence ID" value="ADK80557.1"/>
    <property type="molecule type" value="Genomic_DNA"/>
</dbReference>
<name>E1R522_SEDSS</name>
<dbReference type="PROSITE" id="PS51832">
    <property type="entry name" value="HD_GYP"/>
    <property type="match status" value="1"/>
</dbReference>
<dbReference type="InterPro" id="IPR029016">
    <property type="entry name" value="GAF-like_dom_sf"/>
</dbReference>
<dbReference type="Proteomes" id="UP000002318">
    <property type="component" value="Chromosome"/>
</dbReference>
<dbReference type="SUPFAM" id="SSF109604">
    <property type="entry name" value="HD-domain/PDEase-like"/>
    <property type="match status" value="1"/>
</dbReference>
<keyword evidence="4" id="KW-1185">Reference proteome</keyword>
<dbReference type="CDD" id="cd00077">
    <property type="entry name" value="HDc"/>
    <property type="match status" value="1"/>
</dbReference>
<organism evidence="3 4">
    <name type="scientific">Sediminispirochaeta smaragdinae (strain DSM 11293 / JCM 15392 / SEBR 4228)</name>
    <name type="common">Spirochaeta smaragdinae</name>
    <dbReference type="NCBI Taxonomy" id="573413"/>
    <lineage>
        <taxon>Bacteria</taxon>
        <taxon>Pseudomonadati</taxon>
        <taxon>Spirochaetota</taxon>
        <taxon>Spirochaetia</taxon>
        <taxon>Spirochaetales</taxon>
        <taxon>Spirochaetaceae</taxon>
        <taxon>Sediminispirochaeta</taxon>
    </lineage>
</organism>
<proteinExistence type="predicted"/>
<keyword evidence="1" id="KW-1133">Transmembrane helix</keyword>
<dbReference type="KEGG" id="ssm:Spirs_1430"/>
<dbReference type="InterPro" id="IPR052020">
    <property type="entry name" value="Cyclic_di-GMP/3'3'-cGAMP_PDE"/>
</dbReference>
<keyword evidence="1" id="KW-0812">Transmembrane</keyword>